<comment type="function">
    <text evidence="8">3'-5' exoribonuclease that releases 5'-nucleoside monophosphates and is involved in maturation of structured RNAs.</text>
</comment>
<dbReference type="InterPro" id="IPR012340">
    <property type="entry name" value="NA-bd_OB-fold"/>
</dbReference>
<dbReference type="Pfam" id="PF00575">
    <property type="entry name" value="S1"/>
    <property type="match status" value="1"/>
</dbReference>
<dbReference type="InterPro" id="IPR013223">
    <property type="entry name" value="RNase_B_OB_dom"/>
</dbReference>
<comment type="catalytic activity">
    <reaction evidence="1 8">
        <text>Exonucleolytic cleavage in the 3'- to 5'-direction to yield nucleoside 5'-phosphates.</text>
        <dbReference type="EC" id="3.1.13.1"/>
    </reaction>
</comment>
<feature type="region of interest" description="Disordered" evidence="9">
    <location>
        <begin position="708"/>
        <end position="782"/>
    </location>
</feature>
<dbReference type="InterPro" id="IPR011129">
    <property type="entry name" value="CSD"/>
</dbReference>
<dbReference type="PROSITE" id="PS50126">
    <property type="entry name" value="S1"/>
    <property type="match status" value="1"/>
</dbReference>
<dbReference type="CDD" id="cd04471">
    <property type="entry name" value="S1_RNase_R"/>
    <property type="match status" value="1"/>
</dbReference>
<evidence type="ECO:0000313" key="11">
    <source>
        <dbReference type="EMBL" id="SFS32032.1"/>
    </source>
</evidence>
<evidence type="ECO:0000256" key="1">
    <source>
        <dbReference type="ARBA" id="ARBA00001849"/>
    </source>
</evidence>
<dbReference type="Pfam" id="PF08206">
    <property type="entry name" value="OB_RNB"/>
    <property type="match status" value="1"/>
</dbReference>
<proteinExistence type="inferred from homology"/>
<dbReference type="InterPro" id="IPR001900">
    <property type="entry name" value="RNase_II/R"/>
</dbReference>
<organism evidence="11 12">
    <name type="scientific">Marininema halotolerans</name>
    <dbReference type="NCBI Taxonomy" id="1155944"/>
    <lineage>
        <taxon>Bacteria</taxon>
        <taxon>Bacillati</taxon>
        <taxon>Bacillota</taxon>
        <taxon>Bacilli</taxon>
        <taxon>Bacillales</taxon>
        <taxon>Thermoactinomycetaceae</taxon>
        <taxon>Marininema</taxon>
    </lineage>
</organism>
<dbReference type="GO" id="GO:0006402">
    <property type="term" value="P:mRNA catabolic process"/>
    <property type="evidence" value="ECO:0007669"/>
    <property type="project" value="TreeGrafter"/>
</dbReference>
<gene>
    <name evidence="8" type="primary">rnr</name>
    <name evidence="11" type="ORF">SAMN05444972_101177</name>
</gene>
<dbReference type="InterPro" id="IPR022966">
    <property type="entry name" value="RNase_II/R_CS"/>
</dbReference>
<keyword evidence="3 8" id="KW-0963">Cytoplasm</keyword>
<dbReference type="InterPro" id="IPR003029">
    <property type="entry name" value="S1_domain"/>
</dbReference>
<comment type="subcellular location">
    <subcellularLocation>
        <location evidence="2 8">Cytoplasm</location>
    </subcellularLocation>
</comment>
<keyword evidence="5 8" id="KW-0378">Hydrolase</keyword>
<dbReference type="GO" id="GO:0005829">
    <property type="term" value="C:cytosol"/>
    <property type="evidence" value="ECO:0007669"/>
    <property type="project" value="TreeGrafter"/>
</dbReference>
<dbReference type="EC" id="3.1.13.1" evidence="8"/>
<feature type="compositionally biased region" description="Basic residues" evidence="9">
    <location>
        <begin position="766"/>
        <end position="782"/>
    </location>
</feature>
<dbReference type="HAMAP" id="MF_01895">
    <property type="entry name" value="RNase_R"/>
    <property type="match status" value="1"/>
</dbReference>
<dbReference type="SMART" id="SM00357">
    <property type="entry name" value="CSP"/>
    <property type="match status" value="2"/>
</dbReference>
<dbReference type="InterPro" id="IPR050180">
    <property type="entry name" value="RNR_Ribonuclease"/>
</dbReference>
<keyword evidence="4 8" id="KW-0540">Nuclease</keyword>
<evidence type="ECO:0000313" key="12">
    <source>
        <dbReference type="Proteomes" id="UP000198660"/>
    </source>
</evidence>
<accession>A0A1I6NVN3</accession>
<dbReference type="Gene3D" id="2.40.50.140">
    <property type="entry name" value="Nucleic acid-binding proteins"/>
    <property type="match status" value="3"/>
</dbReference>
<protein>
    <recommendedName>
        <fullName evidence="8">Ribonuclease R</fullName>
        <shortName evidence="8">RNase R</shortName>
        <ecNumber evidence="8">3.1.13.1</ecNumber>
    </recommendedName>
</protein>
<evidence type="ECO:0000256" key="6">
    <source>
        <dbReference type="ARBA" id="ARBA00022839"/>
    </source>
</evidence>
<dbReference type="PANTHER" id="PTHR23355:SF9">
    <property type="entry name" value="DIS3-LIKE EXONUCLEASE 2"/>
    <property type="match status" value="1"/>
</dbReference>
<reference evidence="12" key="1">
    <citation type="submission" date="2016-10" db="EMBL/GenBank/DDBJ databases">
        <authorList>
            <person name="Varghese N."/>
            <person name="Submissions S."/>
        </authorList>
    </citation>
    <scope>NUCLEOTIDE SEQUENCE [LARGE SCALE GENOMIC DNA]</scope>
    <source>
        <strain evidence="12">DSM 45789</strain>
    </source>
</reference>
<evidence type="ECO:0000256" key="2">
    <source>
        <dbReference type="ARBA" id="ARBA00004496"/>
    </source>
</evidence>
<dbReference type="PANTHER" id="PTHR23355">
    <property type="entry name" value="RIBONUCLEASE"/>
    <property type="match status" value="1"/>
</dbReference>
<dbReference type="PROSITE" id="PS01175">
    <property type="entry name" value="RIBONUCLEASE_II"/>
    <property type="match status" value="1"/>
</dbReference>
<dbReference type="InterPro" id="IPR040476">
    <property type="entry name" value="CSD2"/>
</dbReference>
<dbReference type="NCBIfam" id="TIGR02063">
    <property type="entry name" value="RNase_R"/>
    <property type="match status" value="1"/>
</dbReference>
<evidence type="ECO:0000256" key="4">
    <source>
        <dbReference type="ARBA" id="ARBA00022722"/>
    </source>
</evidence>
<dbReference type="SUPFAM" id="SSF50249">
    <property type="entry name" value="Nucleic acid-binding proteins"/>
    <property type="match status" value="4"/>
</dbReference>
<dbReference type="InterPro" id="IPR011805">
    <property type="entry name" value="RNase_R"/>
</dbReference>
<evidence type="ECO:0000256" key="9">
    <source>
        <dbReference type="SAM" id="MobiDB-lite"/>
    </source>
</evidence>
<evidence type="ECO:0000256" key="5">
    <source>
        <dbReference type="ARBA" id="ARBA00022801"/>
    </source>
</evidence>
<dbReference type="GO" id="GO:0003723">
    <property type="term" value="F:RNA binding"/>
    <property type="evidence" value="ECO:0007669"/>
    <property type="project" value="UniProtKB-UniRule"/>
</dbReference>
<evidence type="ECO:0000259" key="10">
    <source>
        <dbReference type="PROSITE" id="PS50126"/>
    </source>
</evidence>
<keyword evidence="6 8" id="KW-0269">Exonuclease</keyword>
<dbReference type="Proteomes" id="UP000198660">
    <property type="component" value="Unassembled WGS sequence"/>
</dbReference>
<dbReference type="SMART" id="SM00955">
    <property type="entry name" value="RNB"/>
    <property type="match status" value="1"/>
</dbReference>
<sequence length="782" mass="88551">MVDEREIIQRMVQESYRPMTLKELQENFGADIPGEQEAFERVLRTLEEEGRVVRTRSDRFGLPERLNMVRGRLQGNAKGFGFVIPDAEMPFDSDLFIHGNEMNGAMDGDIVLARIQGQEEGKRPEGEVVRILKRGRLQVVGTYMDSKHFGFVIPDDKRLSSDIFIPKNGRNDADHGDKVVVKLVAYPEGSKSAEGEIVEVLGHRDDPGVDILAIIRKYQLPEAFPAEVIHEADQVPEKISEEEIQSQNRRDLRDRVMVTIDGADAKDLDDAVSIEPLANGHFRLGVHIADVSYYVKEGSTLDQEAYARGNSVYLVDRVIPMLPQRLSNGICSLNPQVDRLTMTCDMEIDAEGMVVHHEIYPSVICTNERMTYDDVTRILVEKDQELIERYQSLVPHFEKMAELADILRKKRVDRGAIDFDFPEAKIKLDEEGKPIAIVKRPRTVSEMMIEEFMLAANETVAEHFYKLKIPFMYRIHEHPDPEKLQAFFEFITIFGQTAKGSAQKVKPRVLQKILERVEGKPEEKVISKVMLRSMQQAKYSAECLGHFGLAATFYSHFTSPIRRYPDLIIHRIMREVFEHNGKSLPEKRKAELTAWLPEAGQHTSDRERVAVDAERDTDDLKKAEFMADKVGDVFEGTISSVTSFGMFVELENTVEGLIHVSCMNDDYYNYDDVTLRMSGERTGKVYNIGDKVTIRVTGVNMEEHKVDFELVNEDDDGTIKTRPRPPRPSGPPRRREGQKSGSPSGNRKPGSKGSGRNRKGGAAAKGKGKPGGNHKAKRPRNK</sequence>
<name>A0A1I6NVN3_9BACL</name>
<feature type="domain" description="S1 motif" evidence="10">
    <location>
        <begin position="631"/>
        <end position="711"/>
    </location>
</feature>
<dbReference type="AlphaFoldDB" id="A0A1I6NVN3"/>
<evidence type="ECO:0000256" key="8">
    <source>
        <dbReference type="HAMAP-Rule" id="MF_01895"/>
    </source>
</evidence>
<keyword evidence="12" id="KW-1185">Reference proteome</keyword>
<dbReference type="NCBIfam" id="TIGR00358">
    <property type="entry name" value="3_prime_RNase"/>
    <property type="match status" value="1"/>
</dbReference>
<dbReference type="SMART" id="SM00316">
    <property type="entry name" value="S1"/>
    <property type="match status" value="1"/>
</dbReference>
<comment type="similarity">
    <text evidence="8">Belongs to the RNR ribonuclease family. RNase R subfamily.</text>
</comment>
<dbReference type="GO" id="GO:0008859">
    <property type="term" value="F:exoribonuclease II activity"/>
    <property type="evidence" value="ECO:0007669"/>
    <property type="project" value="UniProtKB-UniRule"/>
</dbReference>
<evidence type="ECO:0000256" key="7">
    <source>
        <dbReference type="ARBA" id="ARBA00022884"/>
    </source>
</evidence>
<dbReference type="Pfam" id="PF17876">
    <property type="entry name" value="CSD2"/>
    <property type="match status" value="1"/>
</dbReference>
<evidence type="ECO:0000256" key="3">
    <source>
        <dbReference type="ARBA" id="ARBA00022490"/>
    </source>
</evidence>
<dbReference type="FunFam" id="2.40.50.140:FF:000219">
    <property type="entry name" value="Ribonuclease R"/>
    <property type="match status" value="1"/>
</dbReference>
<dbReference type="InterPro" id="IPR004476">
    <property type="entry name" value="RNase_II/RNase_R"/>
</dbReference>
<keyword evidence="7 8" id="KW-0694">RNA-binding</keyword>
<dbReference type="Pfam" id="PF00773">
    <property type="entry name" value="RNB"/>
    <property type="match status" value="1"/>
</dbReference>
<dbReference type="EMBL" id="FPAA01000001">
    <property type="protein sequence ID" value="SFS32032.1"/>
    <property type="molecule type" value="Genomic_DNA"/>
</dbReference>